<reference evidence="1" key="1">
    <citation type="submission" date="2009-10" db="EMBL/GenBank/DDBJ databases">
        <title>Complete sequence of Fibrobacter succinogenes subsp. succinogenes S85.</title>
        <authorList>
            <consortium name="US DOE Joint Genome Institute"/>
            <person name="Lucas S."/>
            <person name="Copeland A."/>
            <person name="Lapidus A."/>
            <person name="Glavina del Rio T."/>
            <person name="Tice H."/>
            <person name="Bruce D."/>
            <person name="Goodwin L."/>
            <person name="Pitluck S."/>
            <person name="Chertkov O."/>
            <person name="Detter J.C."/>
            <person name="Han C."/>
            <person name="Tapia R."/>
            <person name="Larimer F."/>
            <person name="Land M."/>
            <person name="Hauser L."/>
            <person name="Kyrpides N."/>
            <person name="Mikhailova N."/>
            <person name="Weimer P.J."/>
            <person name="Stevenson D.M."/>
            <person name="Boyum J."/>
            <person name="Brumm P.I."/>
            <person name="Mead D."/>
        </authorList>
    </citation>
    <scope>NUCLEOTIDE SEQUENCE [LARGE SCALE GENOMIC DNA]</scope>
    <source>
        <strain evidence="1">S85</strain>
    </source>
</reference>
<dbReference type="EMBL" id="CP001792">
    <property type="protein sequence ID" value="ACX76311.1"/>
    <property type="molecule type" value="Genomic_DNA"/>
</dbReference>
<accession>A0ABM5LLM1</accession>
<dbReference type="Proteomes" id="UP000001497">
    <property type="component" value="Chromosome"/>
</dbReference>
<dbReference type="RefSeq" id="WP_015732396.1">
    <property type="nucleotide sequence ID" value="NC_013410.1"/>
</dbReference>
<organism evidence="1 2">
    <name type="scientific">Fibrobacter succinogenes (strain ATCC 19169 / S85)</name>
    <dbReference type="NCBI Taxonomy" id="59374"/>
    <lineage>
        <taxon>Bacteria</taxon>
        <taxon>Pseudomonadati</taxon>
        <taxon>Fibrobacterota</taxon>
        <taxon>Fibrobacteria</taxon>
        <taxon>Fibrobacterales</taxon>
        <taxon>Fibrobacteraceae</taxon>
        <taxon>Fibrobacter</taxon>
    </lineage>
</organism>
<name>A0ABM5LLM1_FIBSS</name>
<evidence type="ECO:0000313" key="1">
    <source>
        <dbReference type="EMBL" id="ACX76311.1"/>
    </source>
</evidence>
<gene>
    <name evidence="1" type="ordered locus">Fisuc_2728</name>
</gene>
<evidence type="ECO:0008006" key="3">
    <source>
        <dbReference type="Google" id="ProtNLM"/>
    </source>
</evidence>
<protein>
    <recommendedName>
        <fullName evidence="3">Lipoprotein</fullName>
    </recommendedName>
</protein>
<sequence>MRLLIILTLLLCVLANSRSYTVFALNDESRYFRQDSALIVSSKFIEIKTPFEKSIMDRIFYGKTPVLIDTLSKFVEKKEYGRLFADGKNVSSLFYIDSISLVYDIGDSCEQEDGFCTDYETFIGIDGSLVYVQTGDFIKRSDHPYDCGDFLKKISAQYFLVKSDFYYKKFYNEDFLITNKKMKSRRGFSCRGWVGFPLNEFGKEEIDFLKKLEKTP</sequence>
<proteinExistence type="predicted"/>
<evidence type="ECO:0000313" key="2">
    <source>
        <dbReference type="Proteomes" id="UP000001497"/>
    </source>
</evidence>
<keyword evidence="2" id="KW-1185">Reference proteome</keyword>